<dbReference type="CDD" id="cd10936">
    <property type="entry name" value="CE4_DAC2"/>
    <property type="match status" value="1"/>
</dbReference>
<evidence type="ECO:0008006" key="4">
    <source>
        <dbReference type="Google" id="ProtNLM"/>
    </source>
</evidence>
<dbReference type="Pfam" id="PF04748">
    <property type="entry name" value="Polysacc_deac_2"/>
    <property type="match status" value="1"/>
</dbReference>
<protein>
    <recommendedName>
        <fullName evidence="4">Divergent polysaccharide deacetylase family protein</fullName>
    </recommendedName>
</protein>
<feature type="compositionally biased region" description="Basic and acidic residues" evidence="1">
    <location>
        <begin position="39"/>
        <end position="62"/>
    </location>
</feature>
<accession>A0ABN6UWB2</accession>
<evidence type="ECO:0000256" key="1">
    <source>
        <dbReference type="SAM" id="MobiDB-lite"/>
    </source>
</evidence>
<dbReference type="Gene3D" id="3.20.20.370">
    <property type="entry name" value="Glycoside hydrolase/deacetylase"/>
    <property type="match status" value="1"/>
</dbReference>
<dbReference type="InterPro" id="IPR006837">
    <property type="entry name" value="Divergent_DAC"/>
</dbReference>
<dbReference type="PANTHER" id="PTHR30105:SF2">
    <property type="entry name" value="DIVERGENT POLYSACCHARIDE DEACETYLASE SUPERFAMILY"/>
    <property type="match status" value="1"/>
</dbReference>
<feature type="region of interest" description="Disordered" evidence="1">
    <location>
        <begin position="39"/>
        <end position="78"/>
    </location>
</feature>
<gene>
    <name evidence="2" type="ORF">GETHOR_11430</name>
</gene>
<organism evidence="2 3">
    <name type="scientific">Geothrix oryzae</name>
    <dbReference type="NCBI Taxonomy" id="2927975"/>
    <lineage>
        <taxon>Bacteria</taxon>
        <taxon>Pseudomonadati</taxon>
        <taxon>Acidobacteriota</taxon>
        <taxon>Holophagae</taxon>
        <taxon>Holophagales</taxon>
        <taxon>Holophagaceae</taxon>
        <taxon>Geothrix</taxon>
    </lineage>
</organism>
<dbReference type="PANTHER" id="PTHR30105">
    <property type="entry name" value="UNCHARACTERIZED YIBQ-RELATED"/>
    <property type="match status" value="1"/>
</dbReference>
<evidence type="ECO:0000313" key="3">
    <source>
        <dbReference type="Proteomes" id="UP001242010"/>
    </source>
</evidence>
<sequence length="304" mass="33635">MARGKGKRTSTLALVAWGAFTLLLGLGVGLLLGQQGCGKREAPVKREAPKPEPRKPEKKSAEPKVAPAPEAAKPPSPEPARPLPVLALVIDDLGYVQPELVTRLCSLPVAFSVAVLPYQEHTRVSADIAYRLGKEVMLHLPMEPIGYPGPSRDPGPNAILYNLPEAEVRRRVRMALEEVPHRVGVNNHMGSRITPDRLRMGWVLQEIKARKYFFVDSRTEKDSVAFDVAEKLGIPTVQRRVFLDDDKAFPEMEKQWDRAIKLAEKDGSVLIIGHIYPETVEALEKLVARSKGLVRFVKAGDLAK</sequence>
<reference evidence="3" key="1">
    <citation type="journal article" date="2023" name="Int. J. Syst. Evol. Microbiol.">
        <title>Mesoterricola silvestris gen. nov., sp. nov., Mesoterricola sediminis sp. nov., Geothrix oryzae sp. nov., Geothrix edaphica sp. nov., Geothrix rubra sp. nov., and Geothrix limicola sp. nov., six novel members of Acidobacteriota isolated from soils.</title>
        <authorList>
            <person name="Itoh H."/>
            <person name="Sugisawa Y."/>
            <person name="Mise K."/>
            <person name="Xu Z."/>
            <person name="Kuniyasu M."/>
            <person name="Ushijima N."/>
            <person name="Kawano K."/>
            <person name="Kobayashi E."/>
            <person name="Shiratori Y."/>
            <person name="Masuda Y."/>
            <person name="Senoo K."/>
        </authorList>
    </citation>
    <scope>NUCLEOTIDE SEQUENCE [LARGE SCALE GENOMIC DNA]</scope>
    <source>
        <strain evidence="3">Red222</strain>
    </source>
</reference>
<evidence type="ECO:0000313" key="2">
    <source>
        <dbReference type="EMBL" id="BDU69042.1"/>
    </source>
</evidence>
<dbReference type="RefSeq" id="WP_286355673.1">
    <property type="nucleotide sequence ID" value="NZ_AP027079.1"/>
</dbReference>
<proteinExistence type="predicted"/>
<dbReference type="Proteomes" id="UP001242010">
    <property type="component" value="Chromosome"/>
</dbReference>
<name>A0ABN6UWB2_9BACT</name>
<dbReference type="SUPFAM" id="SSF88713">
    <property type="entry name" value="Glycoside hydrolase/deacetylase"/>
    <property type="match status" value="1"/>
</dbReference>
<dbReference type="InterPro" id="IPR011330">
    <property type="entry name" value="Glyco_hydro/deAcase_b/a-brl"/>
</dbReference>
<keyword evidence="3" id="KW-1185">Reference proteome</keyword>
<dbReference type="EMBL" id="AP027079">
    <property type="protein sequence ID" value="BDU69042.1"/>
    <property type="molecule type" value="Genomic_DNA"/>
</dbReference>